<evidence type="ECO:0000313" key="6">
    <source>
        <dbReference type="Proteomes" id="UP000095658"/>
    </source>
</evidence>
<dbReference type="GO" id="GO:0004888">
    <property type="term" value="F:transmembrane signaling receptor activity"/>
    <property type="evidence" value="ECO:0007669"/>
    <property type="project" value="InterPro"/>
</dbReference>
<feature type="domain" description="Methyl-accepting transducer" evidence="4">
    <location>
        <begin position="1"/>
        <end position="133"/>
    </location>
</feature>
<dbReference type="Pfam" id="PF00015">
    <property type="entry name" value="MCPsignal"/>
    <property type="match status" value="1"/>
</dbReference>
<evidence type="ECO:0000259" key="4">
    <source>
        <dbReference type="PROSITE" id="PS50111"/>
    </source>
</evidence>
<dbReference type="InterPro" id="IPR004089">
    <property type="entry name" value="MCPsignal_dom"/>
</dbReference>
<comment type="similarity">
    <text evidence="2">Belongs to the methyl-accepting chemotaxis (MCP) protein family.</text>
</comment>
<dbReference type="PRINTS" id="PR00260">
    <property type="entry name" value="CHEMTRNSDUCR"/>
</dbReference>
<gene>
    <name evidence="5" type="ORF">BA724_14920</name>
</gene>
<dbReference type="PROSITE" id="PS50111">
    <property type="entry name" value="CHEMOTAXIS_TRANSDUC_2"/>
    <property type="match status" value="1"/>
</dbReference>
<dbReference type="PANTHER" id="PTHR32089:SF112">
    <property type="entry name" value="LYSOZYME-LIKE PROTEIN-RELATED"/>
    <property type="match status" value="1"/>
</dbReference>
<evidence type="ECO:0000256" key="3">
    <source>
        <dbReference type="PROSITE-ProRule" id="PRU00284"/>
    </source>
</evidence>
<dbReference type="PANTHER" id="PTHR32089">
    <property type="entry name" value="METHYL-ACCEPTING CHEMOTAXIS PROTEIN MCPB"/>
    <property type="match status" value="1"/>
</dbReference>
<dbReference type="EMBL" id="MAMP01000003">
    <property type="protein sequence ID" value="OES46306.1"/>
    <property type="molecule type" value="Genomic_DNA"/>
</dbReference>
<dbReference type="Proteomes" id="UP000095658">
    <property type="component" value="Unassembled WGS sequence"/>
</dbReference>
<keyword evidence="1 3" id="KW-0807">Transducer</keyword>
<dbReference type="AlphaFoldDB" id="A0A1E7DTA1"/>
<reference evidence="5 6" key="1">
    <citation type="submission" date="2016-06" db="EMBL/GenBank/DDBJ databases">
        <title>Domibacillus iocasae genome sequencing.</title>
        <authorList>
            <person name="Verma A."/>
            <person name="Pal Y."/>
            <person name="Ojha A.K."/>
            <person name="Krishnamurthi S."/>
        </authorList>
    </citation>
    <scope>NUCLEOTIDE SEQUENCE [LARGE SCALE GENOMIC DNA]</scope>
    <source>
        <strain evidence="5 6">DSM 29979</strain>
    </source>
</reference>
<keyword evidence="6" id="KW-1185">Reference proteome</keyword>
<dbReference type="SUPFAM" id="SSF58104">
    <property type="entry name" value="Methyl-accepting chemotaxis protein (MCP) signaling domain"/>
    <property type="match status" value="1"/>
</dbReference>
<name>A0A1E7DTA1_9BACI</name>
<dbReference type="OrthoDB" id="9760371at2"/>
<dbReference type="Gene3D" id="1.10.287.950">
    <property type="entry name" value="Methyl-accepting chemotaxis protein"/>
    <property type="match status" value="1"/>
</dbReference>
<dbReference type="GO" id="GO:0007165">
    <property type="term" value="P:signal transduction"/>
    <property type="evidence" value="ECO:0007669"/>
    <property type="project" value="UniProtKB-KW"/>
</dbReference>
<dbReference type="SMART" id="SM00283">
    <property type="entry name" value="MA"/>
    <property type="match status" value="1"/>
</dbReference>
<evidence type="ECO:0000256" key="1">
    <source>
        <dbReference type="ARBA" id="ARBA00023224"/>
    </source>
</evidence>
<accession>A0A1E7DTA1</accession>
<dbReference type="STRING" id="1714016.BA724_14920"/>
<evidence type="ECO:0000313" key="5">
    <source>
        <dbReference type="EMBL" id="OES46306.1"/>
    </source>
</evidence>
<evidence type="ECO:0000256" key="2">
    <source>
        <dbReference type="ARBA" id="ARBA00029447"/>
    </source>
</evidence>
<dbReference type="InterPro" id="IPR004090">
    <property type="entry name" value="Chemotax_Me-accpt_rcpt"/>
</dbReference>
<dbReference type="GO" id="GO:0016020">
    <property type="term" value="C:membrane"/>
    <property type="evidence" value="ECO:0007669"/>
    <property type="project" value="InterPro"/>
</dbReference>
<proteinExistence type="inferred from homology"/>
<protein>
    <recommendedName>
        <fullName evidence="4">Methyl-accepting transducer domain-containing protein</fullName>
    </recommendedName>
</protein>
<organism evidence="5 6">
    <name type="scientific">Domibacillus iocasae</name>
    <dbReference type="NCBI Taxonomy" id="1714016"/>
    <lineage>
        <taxon>Bacteria</taxon>
        <taxon>Bacillati</taxon>
        <taxon>Bacillota</taxon>
        <taxon>Bacilli</taxon>
        <taxon>Bacillales</taxon>
        <taxon>Bacillaceae</taxon>
        <taxon>Domibacillus</taxon>
    </lineage>
</organism>
<comment type="caution">
    <text evidence="5">The sequence shown here is derived from an EMBL/GenBank/DDBJ whole genome shotgun (WGS) entry which is preliminary data.</text>
</comment>
<sequence length="179" mass="19145">MIEDISVQTNLLALNASIEAACAGSHGKGFAVVAQEVRKLAEQSSRAAGEIHKKIEAVQEGSTHAIETVSEAGGHIMTQTEAVRETEMVFVNQEDVIIKMEEAIAQMVHSVHTANQEKDAVVQTAGHIAEEARASAASCEEVQGRTRTQLSTIEGVAAASEQLASLNEELIQAIRQFQI</sequence>
<dbReference type="GO" id="GO:0006935">
    <property type="term" value="P:chemotaxis"/>
    <property type="evidence" value="ECO:0007669"/>
    <property type="project" value="InterPro"/>
</dbReference>
<dbReference type="RefSeq" id="WP_069937045.1">
    <property type="nucleotide sequence ID" value="NZ_MAMP01000003.1"/>
</dbReference>